<dbReference type="GO" id="GO:0005886">
    <property type="term" value="C:plasma membrane"/>
    <property type="evidence" value="ECO:0007669"/>
    <property type="project" value="UniProtKB-SubCell"/>
</dbReference>
<feature type="transmembrane region" description="Helical" evidence="8">
    <location>
        <begin position="342"/>
        <end position="361"/>
    </location>
</feature>
<feature type="transmembrane region" description="Helical" evidence="8">
    <location>
        <begin position="367"/>
        <end position="385"/>
    </location>
</feature>
<dbReference type="CDD" id="cd17503">
    <property type="entry name" value="MFS_LmrB_MDR_like"/>
    <property type="match status" value="1"/>
</dbReference>
<keyword evidence="2" id="KW-0813">Transport</keyword>
<dbReference type="SUPFAM" id="SSF103473">
    <property type="entry name" value="MFS general substrate transporter"/>
    <property type="match status" value="1"/>
</dbReference>
<protein>
    <submittedName>
        <fullName evidence="10">DHA2 family lincomycin resistance protein-like MFS transporter</fullName>
    </submittedName>
</protein>
<evidence type="ECO:0000256" key="8">
    <source>
        <dbReference type="SAM" id="Phobius"/>
    </source>
</evidence>
<feature type="transmembrane region" description="Helical" evidence="8">
    <location>
        <begin position="146"/>
        <end position="164"/>
    </location>
</feature>
<dbReference type="NCBIfam" id="TIGR00711">
    <property type="entry name" value="efflux_EmrB"/>
    <property type="match status" value="1"/>
</dbReference>
<evidence type="ECO:0000256" key="3">
    <source>
        <dbReference type="ARBA" id="ARBA00022475"/>
    </source>
</evidence>
<evidence type="ECO:0000256" key="1">
    <source>
        <dbReference type="ARBA" id="ARBA00004651"/>
    </source>
</evidence>
<keyword evidence="3" id="KW-1003">Cell membrane</keyword>
<dbReference type="PRINTS" id="PR01036">
    <property type="entry name" value="TCRTETB"/>
</dbReference>
<feature type="domain" description="Major facilitator superfamily (MFS) profile" evidence="9">
    <location>
        <begin position="22"/>
        <end position="478"/>
    </location>
</feature>
<evidence type="ECO:0000256" key="2">
    <source>
        <dbReference type="ARBA" id="ARBA00022448"/>
    </source>
</evidence>
<dbReference type="Gene3D" id="1.20.1250.20">
    <property type="entry name" value="MFS general substrate transporter like domains"/>
    <property type="match status" value="1"/>
</dbReference>
<dbReference type="PROSITE" id="PS50850">
    <property type="entry name" value="MFS"/>
    <property type="match status" value="1"/>
</dbReference>
<evidence type="ECO:0000256" key="5">
    <source>
        <dbReference type="ARBA" id="ARBA00022989"/>
    </source>
</evidence>
<dbReference type="InterPro" id="IPR011701">
    <property type="entry name" value="MFS"/>
</dbReference>
<evidence type="ECO:0000259" key="9">
    <source>
        <dbReference type="PROSITE" id="PS50850"/>
    </source>
</evidence>
<dbReference type="RefSeq" id="WP_106346306.1">
    <property type="nucleotide sequence ID" value="NZ_PVNE01000028.1"/>
</dbReference>
<name>A0A2T0LBX4_9BACL</name>
<organism evidence="10 11">
    <name type="scientific">Planifilum fimeticola</name>
    <dbReference type="NCBI Taxonomy" id="201975"/>
    <lineage>
        <taxon>Bacteria</taxon>
        <taxon>Bacillati</taxon>
        <taxon>Bacillota</taxon>
        <taxon>Bacilli</taxon>
        <taxon>Bacillales</taxon>
        <taxon>Thermoactinomycetaceae</taxon>
        <taxon>Planifilum</taxon>
    </lineage>
</organism>
<gene>
    <name evidence="10" type="ORF">CLV97_12837</name>
</gene>
<reference evidence="10 11" key="1">
    <citation type="submission" date="2018-03" db="EMBL/GenBank/DDBJ databases">
        <title>Genomic Encyclopedia of Archaeal and Bacterial Type Strains, Phase II (KMG-II): from individual species to whole genera.</title>
        <authorList>
            <person name="Goeker M."/>
        </authorList>
    </citation>
    <scope>NUCLEOTIDE SEQUENCE [LARGE SCALE GENOMIC DNA]</scope>
    <source>
        <strain evidence="10 11">DSM 44946</strain>
    </source>
</reference>
<dbReference type="InterPro" id="IPR004638">
    <property type="entry name" value="EmrB-like"/>
</dbReference>
<evidence type="ECO:0000256" key="6">
    <source>
        <dbReference type="ARBA" id="ARBA00023136"/>
    </source>
</evidence>
<feature type="region of interest" description="Disordered" evidence="7">
    <location>
        <begin position="480"/>
        <end position="501"/>
    </location>
</feature>
<keyword evidence="4 8" id="KW-0812">Transmembrane</keyword>
<dbReference type="Pfam" id="PF07690">
    <property type="entry name" value="MFS_1"/>
    <property type="match status" value="1"/>
</dbReference>
<proteinExistence type="predicted"/>
<dbReference type="InterPro" id="IPR036259">
    <property type="entry name" value="MFS_trans_sf"/>
</dbReference>
<evidence type="ECO:0000256" key="7">
    <source>
        <dbReference type="SAM" id="MobiDB-lite"/>
    </source>
</evidence>
<dbReference type="InterPro" id="IPR020846">
    <property type="entry name" value="MFS_dom"/>
</dbReference>
<comment type="subcellular location">
    <subcellularLocation>
        <location evidence="1">Cell membrane</location>
        <topology evidence="1">Multi-pass membrane protein</topology>
    </subcellularLocation>
</comment>
<feature type="transmembrane region" description="Helical" evidence="8">
    <location>
        <begin position="208"/>
        <end position="229"/>
    </location>
</feature>
<sequence>MGQPKKQPPKKAERNQVRVVPLLAVLLSGAFVAILNETLLNVAITPIMESFQVGANTAQWLTTSYLLVIAVLVPVSAFLIQRFTTRQLYTAAMTLFGVGTLIAGTAPVFALLLLGRVLQASGTGILIPLFTNVILALIPPERRGRVMGLFGLVIMFAPAVGPTVSGLIVDYLSWRWLFYLVLPIAVIAILYGALSLKNVTEVTRPKMDLISVVLSTIGFGGVVFGFSSAGEGAGGWKDPEVIIALTAGLISLVLFVIRQRKLATPMLDMRVFAYPMFSLAIVVMMIVVMTMFATMIVMPIYLLKVLAFSAVTVGLIMLPGGLINGALSPVMGYLFDKFGPRWLLIPGIVTMTITVFLFRSLDQDTSPLTVVVLHTLLMVSVAMVMMPAQTNGLNQLPPFLYPHGAAIANTLMQVSGAIGTALFVTIMTLGQQRYMEGHPGAADETAALAAGVKQAFTFGFLLGILALILALFVKRVVTSPSKPGEDGPEKTGGFQKEPEMV</sequence>
<comment type="caution">
    <text evidence="10">The sequence shown here is derived from an EMBL/GenBank/DDBJ whole genome shotgun (WGS) entry which is preliminary data.</text>
</comment>
<evidence type="ECO:0000313" key="11">
    <source>
        <dbReference type="Proteomes" id="UP000237797"/>
    </source>
</evidence>
<accession>A0A2T0LBX4</accession>
<dbReference type="AlphaFoldDB" id="A0A2T0LBX4"/>
<feature type="transmembrane region" description="Helical" evidence="8">
    <location>
        <begin position="92"/>
        <end position="114"/>
    </location>
</feature>
<dbReference type="EMBL" id="PVNE01000028">
    <property type="protein sequence ID" value="PRX39201.1"/>
    <property type="molecule type" value="Genomic_DNA"/>
</dbReference>
<feature type="transmembrane region" description="Helical" evidence="8">
    <location>
        <begin position="120"/>
        <end position="139"/>
    </location>
</feature>
<feature type="transmembrane region" description="Helical" evidence="8">
    <location>
        <begin position="241"/>
        <end position="257"/>
    </location>
</feature>
<feature type="transmembrane region" description="Helical" evidence="8">
    <location>
        <begin position="60"/>
        <end position="80"/>
    </location>
</feature>
<evidence type="ECO:0000313" key="10">
    <source>
        <dbReference type="EMBL" id="PRX39201.1"/>
    </source>
</evidence>
<dbReference type="Proteomes" id="UP000237797">
    <property type="component" value="Unassembled WGS sequence"/>
</dbReference>
<dbReference type="PANTHER" id="PTHR42718">
    <property type="entry name" value="MAJOR FACILITATOR SUPERFAMILY MULTIDRUG TRANSPORTER MFSC"/>
    <property type="match status" value="1"/>
</dbReference>
<feature type="transmembrane region" description="Helical" evidence="8">
    <location>
        <begin position="277"/>
        <end position="302"/>
    </location>
</feature>
<dbReference type="OrthoDB" id="9816041at2"/>
<feature type="transmembrane region" description="Helical" evidence="8">
    <location>
        <begin position="176"/>
        <end position="196"/>
    </location>
</feature>
<keyword evidence="11" id="KW-1185">Reference proteome</keyword>
<dbReference type="GO" id="GO:0022857">
    <property type="term" value="F:transmembrane transporter activity"/>
    <property type="evidence" value="ECO:0007669"/>
    <property type="project" value="InterPro"/>
</dbReference>
<feature type="transmembrane region" description="Helical" evidence="8">
    <location>
        <begin position="455"/>
        <end position="473"/>
    </location>
</feature>
<dbReference type="Gene3D" id="1.20.1720.10">
    <property type="entry name" value="Multidrug resistance protein D"/>
    <property type="match status" value="1"/>
</dbReference>
<keyword evidence="5 8" id="KW-1133">Transmembrane helix</keyword>
<dbReference type="PANTHER" id="PTHR42718:SF43">
    <property type="entry name" value="LINCOMYCIN RESISTANCE PROTEIN LMRB"/>
    <property type="match status" value="1"/>
</dbReference>
<feature type="transmembrane region" description="Helical" evidence="8">
    <location>
        <begin position="308"/>
        <end position="335"/>
    </location>
</feature>
<feature type="transmembrane region" description="Helical" evidence="8">
    <location>
        <begin position="406"/>
        <end position="429"/>
    </location>
</feature>
<keyword evidence="6 8" id="KW-0472">Membrane</keyword>
<feature type="transmembrane region" description="Helical" evidence="8">
    <location>
        <begin position="20"/>
        <end position="40"/>
    </location>
</feature>
<evidence type="ECO:0000256" key="4">
    <source>
        <dbReference type="ARBA" id="ARBA00022692"/>
    </source>
</evidence>